<evidence type="ECO:0000313" key="9">
    <source>
        <dbReference type="EMBL" id="KAJ8760548.1"/>
    </source>
</evidence>
<keyword evidence="6" id="KW-0143">Chaperone</keyword>
<dbReference type="InterPro" id="IPR044079">
    <property type="entry name" value="Ubl_TBCE"/>
</dbReference>
<dbReference type="CDD" id="cd17044">
    <property type="entry name" value="Ubl_TBCE"/>
    <property type="match status" value="1"/>
</dbReference>
<dbReference type="SMART" id="SM01052">
    <property type="entry name" value="CAP_GLY"/>
    <property type="match status" value="1"/>
</dbReference>
<dbReference type="InterPro" id="IPR029071">
    <property type="entry name" value="Ubiquitin-like_domsf"/>
</dbReference>
<accession>A0AAV8T2R0</accession>
<dbReference type="InterPro" id="IPR001611">
    <property type="entry name" value="Leu-rich_rpt"/>
</dbReference>
<comment type="similarity">
    <text evidence="2">Belongs to the TBCE family.</text>
</comment>
<dbReference type="FunFam" id="2.30.30.190:FF:000016">
    <property type="entry name" value="Tubulin-folding cofactor E"/>
    <property type="match status" value="1"/>
</dbReference>
<keyword evidence="5" id="KW-0677">Repeat</keyword>
<evidence type="ECO:0000256" key="5">
    <source>
        <dbReference type="ARBA" id="ARBA00022737"/>
    </source>
</evidence>
<reference evidence="9 10" key="1">
    <citation type="submission" date="2021-09" db="EMBL/GenBank/DDBJ databases">
        <title>Genomic insights and catalytic innovation underlie evolution of tropane alkaloids biosynthesis.</title>
        <authorList>
            <person name="Wang Y.-J."/>
            <person name="Tian T."/>
            <person name="Huang J.-P."/>
            <person name="Huang S.-X."/>
        </authorList>
    </citation>
    <scope>NUCLEOTIDE SEQUENCE [LARGE SCALE GENOMIC DNA]</scope>
    <source>
        <strain evidence="9">KIB-2018</strain>
        <tissue evidence="9">Leaf</tissue>
    </source>
</reference>
<comment type="subunit">
    <text evidence="7">Supercomplex made of cofactors A to E. Cofactors A and D function by capturing and stabilizing tubulin in a quasi-native conformation. Cofactor E binds to the cofactor D-tubulin complex; interaction with cofactor C then causes the release of tubulin polypeptides that are committed to the native state.</text>
</comment>
<protein>
    <recommendedName>
        <fullName evidence="8">CAP-Gly domain-containing protein</fullName>
    </recommendedName>
</protein>
<dbReference type="SUPFAM" id="SSF74924">
    <property type="entry name" value="Cap-Gly domain"/>
    <property type="match status" value="1"/>
</dbReference>
<dbReference type="Gene3D" id="3.80.10.10">
    <property type="entry name" value="Ribonuclease Inhibitor"/>
    <property type="match status" value="3"/>
</dbReference>
<keyword evidence="4" id="KW-0433">Leucine-rich repeat</keyword>
<gene>
    <name evidence="9" type="ORF">K2173_015215</name>
</gene>
<dbReference type="GO" id="GO:0005737">
    <property type="term" value="C:cytoplasm"/>
    <property type="evidence" value="ECO:0007669"/>
    <property type="project" value="UniProtKB-SubCell"/>
</dbReference>
<dbReference type="SUPFAM" id="SSF54236">
    <property type="entry name" value="Ubiquitin-like"/>
    <property type="match status" value="1"/>
</dbReference>
<dbReference type="Proteomes" id="UP001159364">
    <property type="component" value="Linkage Group LG07"/>
</dbReference>
<evidence type="ECO:0000256" key="1">
    <source>
        <dbReference type="ARBA" id="ARBA00004496"/>
    </source>
</evidence>
<dbReference type="FunFam" id="3.80.10.10:FF:000752">
    <property type="entry name" value="Tubulin-folding cofactor E"/>
    <property type="match status" value="1"/>
</dbReference>
<dbReference type="PANTHER" id="PTHR46652">
    <property type="entry name" value="LEUCINE-RICH REPEAT AND IQ DOMAIN-CONTAINING PROTEIN 1-RELATED"/>
    <property type="match status" value="1"/>
</dbReference>
<feature type="domain" description="CAP-Gly" evidence="8">
    <location>
        <begin position="65"/>
        <end position="108"/>
    </location>
</feature>
<comment type="subcellular location">
    <subcellularLocation>
        <location evidence="1">Cytoplasm</location>
    </subcellularLocation>
</comment>
<keyword evidence="3" id="KW-0963">Cytoplasm</keyword>
<dbReference type="Gene3D" id="2.30.30.190">
    <property type="entry name" value="CAP Gly-rich-like domain"/>
    <property type="match status" value="1"/>
</dbReference>
<dbReference type="InterPro" id="IPR036859">
    <property type="entry name" value="CAP-Gly_dom_sf"/>
</dbReference>
<dbReference type="SUPFAM" id="SSF52058">
    <property type="entry name" value="L domain-like"/>
    <property type="match status" value="1"/>
</dbReference>
<dbReference type="FunFam" id="3.10.20.90:FF:000187">
    <property type="entry name" value="Tubulin-folding cofactor E"/>
    <property type="match status" value="1"/>
</dbReference>
<dbReference type="InterPro" id="IPR050836">
    <property type="entry name" value="SDS22/Internalin_LRR"/>
</dbReference>
<dbReference type="Gene3D" id="3.10.20.90">
    <property type="entry name" value="Phosphatidylinositol 3-kinase Catalytic Subunit, Chain A, domain 1"/>
    <property type="match status" value="1"/>
</dbReference>
<evidence type="ECO:0000259" key="8">
    <source>
        <dbReference type="PROSITE" id="PS50245"/>
    </source>
</evidence>
<evidence type="ECO:0000256" key="4">
    <source>
        <dbReference type="ARBA" id="ARBA00022614"/>
    </source>
</evidence>
<dbReference type="InterPro" id="IPR032675">
    <property type="entry name" value="LRR_dom_sf"/>
</dbReference>
<sequence length="571" mass="64189">MCWVRYTVTLRVNSRQTPASKYYYSPVIEMQMQAATESNSEALVLDQRVHLANDPRRVGTVKYLGAVQGYPGTWVGVDWDNGDAKHDGSVNGVRYFHARSQSSGSFFRTHNLSSGISFLEALHLRYRGQSTKEEEDEMYVLSASKKRVAVELLGKDKIEDKISRLEELRSASLSYMGVSNPGSPVEISSVVPNLEELDLTGNLLSKWKDVGEICKQLPTLSALNLSKNLIGGDIFGLPELKSIRILVLNYSGVDWTQVEHLQHLLPVIEELHLMGNGISTINPTKSSIVRGFDSLRLLNLEDNNIAEWSEVLKLSFLKRLEQLHLNKNKLNNIFYPDDDTKQKWHSGFDSPTRTCIPFQNLRCLLLGGNKIGDLTSVDQLNSFPKLMDIRLSENPVSDPGSSGLPRFVLIARLEKVEILNGSEISSRERKESEIRYIRLVMAKLHEKPDEIKRVHPRFAELKNFHGIEDERPSVRTDGPQKMSSALLCITLKCVGASIGEKPPLIKKLPATTTVGKLKILCESFFKLKKMKPKLFIQEEGCPLPMLLDDEMATLMDVGIGNEMTIIVDEEN</sequence>
<dbReference type="Pfam" id="PF14580">
    <property type="entry name" value="LRR_9"/>
    <property type="match status" value="1"/>
</dbReference>
<dbReference type="Pfam" id="PF01302">
    <property type="entry name" value="CAP_GLY"/>
    <property type="match status" value="1"/>
</dbReference>
<name>A0AAV8T2R0_9ROSI</name>
<evidence type="ECO:0000256" key="6">
    <source>
        <dbReference type="ARBA" id="ARBA00023186"/>
    </source>
</evidence>
<dbReference type="InterPro" id="IPR000938">
    <property type="entry name" value="CAP-Gly_domain"/>
</dbReference>
<keyword evidence="10" id="KW-1185">Reference proteome</keyword>
<organism evidence="9 10">
    <name type="scientific">Erythroxylum novogranatense</name>
    <dbReference type="NCBI Taxonomy" id="1862640"/>
    <lineage>
        <taxon>Eukaryota</taxon>
        <taxon>Viridiplantae</taxon>
        <taxon>Streptophyta</taxon>
        <taxon>Embryophyta</taxon>
        <taxon>Tracheophyta</taxon>
        <taxon>Spermatophyta</taxon>
        <taxon>Magnoliopsida</taxon>
        <taxon>eudicotyledons</taxon>
        <taxon>Gunneridae</taxon>
        <taxon>Pentapetalae</taxon>
        <taxon>rosids</taxon>
        <taxon>fabids</taxon>
        <taxon>Malpighiales</taxon>
        <taxon>Erythroxylaceae</taxon>
        <taxon>Erythroxylum</taxon>
    </lineage>
</organism>
<evidence type="ECO:0000256" key="2">
    <source>
        <dbReference type="ARBA" id="ARBA00006286"/>
    </source>
</evidence>
<proteinExistence type="inferred from homology"/>
<evidence type="ECO:0000256" key="7">
    <source>
        <dbReference type="ARBA" id="ARBA00026055"/>
    </source>
</evidence>
<dbReference type="PROSITE" id="PS51450">
    <property type="entry name" value="LRR"/>
    <property type="match status" value="3"/>
</dbReference>
<evidence type="ECO:0000313" key="10">
    <source>
        <dbReference type="Proteomes" id="UP001159364"/>
    </source>
</evidence>
<evidence type="ECO:0000256" key="3">
    <source>
        <dbReference type="ARBA" id="ARBA00022490"/>
    </source>
</evidence>
<dbReference type="PANTHER" id="PTHR46652:SF3">
    <property type="entry name" value="LEUCINE-RICH REPEAT-CONTAINING PROTEIN 9"/>
    <property type="match status" value="1"/>
</dbReference>
<comment type="caution">
    <text evidence="9">The sequence shown here is derived from an EMBL/GenBank/DDBJ whole genome shotgun (WGS) entry which is preliminary data.</text>
</comment>
<dbReference type="FunFam" id="3.80.10.10:FF:000846">
    <property type="entry name" value="Predicted protein"/>
    <property type="match status" value="1"/>
</dbReference>
<dbReference type="EMBL" id="JAIWQS010000007">
    <property type="protein sequence ID" value="KAJ8760548.1"/>
    <property type="molecule type" value="Genomic_DNA"/>
</dbReference>
<dbReference type="AlphaFoldDB" id="A0AAV8T2R0"/>
<dbReference type="PROSITE" id="PS50245">
    <property type="entry name" value="CAP_GLY_2"/>
    <property type="match status" value="1"/>
</dbReference>